<dbReference type="InterPro" id="IPR004269">
    <property type="entry name" value="Folate_rcpt"/>
</dbReference>
<evidence type="ECO:0000256" key="5">
    <source>
        <dbReference type="SAM" id="SignalP"/>
    </source>
</evidence>
<comment type="caution">
    <text evidence="7">The sequence shown here is derived from an EMBL/GenBank/DDBJ whole genome shotgun (WGS) entry which is preliminary data.</text>
</comment>
<evidence type="ECO:0000256" key="2">
    <source>
        <dbReference type="ARBA" id="ARBA00022729"/>
    </source>
</evidence>
<dbReference type="STRING" id="75743.A0A401PCQ3"/>
<protein>
    <recommendedName>
        <fullName evidence="6">Folate receptor-like domain-containing protein</fullName>
    </recommendedName>
</protein>
<feature type="region of interest" description="Disordered" evidence="4">
    <location>
        <begin position="237"/>
        <end position="259"/>
    </location>
</feature>
<evidence type="ECO:0000256" key="1">
    <source>
        <dbReference type="ARBA" id="ARBA00007932"/>
    </source>
</evidence>
<dbReference type="PANTHER" id="PTHR10517">
    <property type="entry name" value="FOLATE RECEPTOR"/>
    <property type="match status" value="1"/>
</dbReference>
<evidence type="ECO:0000259" key="6">
    <source>
        <dbReference type="Pfam" id="PF03024"/>
    </source>
</evidence>
<keyword evidence="2 5" id="KW-0732">Signal</keyword>
<proteinExistence type="inferred from homology"/>
<dbReference type="EMBL" id="BFAA01000313">
    <property type="protein sequence ID" value="GCB70901.1"/>
    <property type="molecule type" value="Genomic_DNA"/>
</dbReference>
<evidence type="ECO:0000313" key="7">
    <source>
        <dbReference type="EMBL" id="GCB70901.1"/>
    </source>
</evidence>
<accession>A0A401PCQ3</accession>
<comment type="similarity">
    <text evidence="1">Belongs to the folate receptor family.</text>
</comment>
<dbReference type="GO" id="GO:0038023">
    <property type="term" value="F:signaling receptor activity"/>
    <property type="evidence" value="ECO:0007669"/>
    <property type="project" value="TreeGrafter"/>
</dbReference>
<dbReference type="Pfam" id="PF03024">
    <property type="entry name" value="Folate_rec"/>
    <property type="match status" value="1"/>
</dbReference>
<evidence type="ECO:0000256" key="3">
    <source>
        <dbReference type="ARBA" id="ARBA00023157"/>
    </source>
</evidence>
<dbReference type="Proteomes" id="UP000288216">
    <property type="component" value="Unassembled WGS sequence"/>
</dbReference>
<gene>
    <name evidence="7" type="ORF">scyTo_0001405</name>
</gene>
<dbReference type="OMA" id="CCYADFT"/>
<feature type="signal peptide" evidence="5">
    <location>
        <begin position="1"/>
        <end position="16"/>
    </location>
</feature>
<dbReference type="InterPro" id="IPR018143">
    <property type="entry name" value="Folate_rcpt-like"/>
</dbReference>
<feature type="chain" id="PRO_5018996997" description="Folate receptor-like domain-containing protein" evidence="5">
    <location>
        <begin position="17"/>
        <end position="259"/>
    </location>
</feature>
<name>A0A401PCQ3_SCYTO</name>
<dbReference type="PANTHER" id="PTHR10517:SF19">
    <property type="entry name" value="RETBINDIN"/>
    <property type="match status" value="1"/>
</dbReference>
<feature type="compositionally biased region" description="Polar residues" evidence="4">
    <location>
        <begin position="249"/>
        <end position="259"/>
    </location>
</feature>
<keyword evidence="3" id="KW-1015">Disulfide bond</keyword>
<dbReference type="OrthoDB" id="5982417at2759"/>
<feature type="compositionally biased region" description="Basic and acidic residues" evidence="4">
    <location>
        <begin position="237"/>
        <end position="246"/>
    </location>
</feature>
<dbReference type="GO" id="GO:0009897">
    <property type="term" value="C:external side of plasma membrane"/>
    <property type="evidence" value="ECO:0007669"/>
    <property type="project" value="TreeGrafter"/>
</dbReference>
<dbReference type="GO" id="GO:1902444">
    <property type="term" value="F:riboflavin binding"/>
    <property type="evidence" value="ECO:0007669"/>
    <property type="project" value="TreeGrafter"/>
</dbReference>
<reference evidence="7 8" key="1">
    <citation type="journal article" date="2018" name="Nat. Ecol. Evol.">
        <title>Shark genomes provide insights into elasmobranch evolution and the origin of vertebrates.</title>
        <authorList>
            <person name="Hara Y"/>
            <person name="Yamaguchi K"/>
            <person name="Onimaru K"/>
            <person name="Kadota M"/>
            <person name="Koyanagi M"/>
            <person name="Keeley SD"/>
            <person name="Tatsumi K"/>
            <person name="Tanaka K"/>
            <person name="Motone F"/>
            <person name="Kageyama Y"/>
            <person name="Nozu R"/>
            <person name="Adachi N"/>
            <person name="Nishimura O"/>
            <person name="Nakagawa R"/>
            <person name="Tanegashima C"/>
            <person name="Kiyatake I"/>
            <person name="Matsumoto R"/>
            <person name="Murakumo K"/>
            <person name="Nishida K"/>
            <person name="Terakita A"/>
            <person name="Kuratani S"/>
            <person name="Sato K"/>
            <person name="Hyodo S Kuraku.S."/>
        </authorList>
    </citation>
    <scope>NUCLEOTIDE SEQUENCE [LARGE SCALE GENOMIC DNA]</scope>
</reference>
<feature type="domain" description="Folate receptor-like" evidence="6">
    <location>
        <begin position="24"/>
        <end position="188"/>
    </location>
</feature>
<dbReference type="AlphaFoldDB" id="A0A401PCQ3"/>
<sequence length="259" mass="29989">MMITFLGISIATLILAVDCYGDSCLSGINHKAMPGPEPGMRACKLYSQSSCCFSNYTEQLAVAPVTKVQNTYWNRCGQLSSRCEEYMKKIDCFYHCSPHTFNWIHPNNSHSVLAVPICQGFCDDWFTACRDDLTCTRNWISDWEWDDHGNNCRNECIPYHQMYKDGKDLCVNMWGATFKVISCPCHCLMMDDDDNNMIQYLIHQRRTPAPVEVLHREPMKAPFCQRRQTDLLERRERAKTKKESWHGSHLSTLKSGRCF</sequence>
<organism evidence="7 8">
    <name type="scientific">Scyliorhinus torazame</name>
    <name type="common">Cloudy catshark</name>
    <name type="synonym">Catulus torazame</name>
    <dbReference type="NCBI Taxonomy" id="75743"/>
    <lineage>
        <taxon>Eukaryota</taxon>
        <taxon>Metazoa</taxon>
        <taxon>Chordata</taxon>
        <taxon>Craniata</taxon>
        <taxon>Vertebrata</taxon>
        <taxon>Chondrichthyes</taxon>
        <taxon>Elasmobranchii</taxon>
        <taxon>Galeomorphii</taxon>
        <taxon>Galeoidea</taxon>
        <taxon>Carcharhiniformes</taxon>
        <taxon>Scyliorhinidae</taxon>
        <taxon>Scyliorhinus</taxon>
    </lineage>
</organism>
<evidence type="ECO:0000313" key="8">
    <source>
        <dbReference type="Proteomes" id="UP000288216"/>
    </source>
</evidence>
<keyword evidence="8" id="KW-1185">Reference proteome</keyword>
<dbReference type="GO" id="GO:0032217">
    <property type="term" value="F:riboflavin transmembrane transporter activity"/>
    <property type="evidence" value="ECO:0007669"/>
    <property type="project" value="TreeGrafter"/>
</dbReference>
<evidence type="ECO:0000256" key="4">
    <source>
        <dbReference type="SAM" id="MobiDB-lite"/>
    </source>
</evidence>